<gene>
    <name evidence="2" type="ORF">QVD17_03341</name>
</gene>
<feature type="region of interest" description="Disordered" evidence="1">
    <location>
        <begin position="63"/>
        <end position="103"/>
    </location>
</feature>
<keyword evidence="3" id="KW-1185">Reference proteome</keyword>
<evidence type="ECO:0000256" key="1">
    <source>
        <dbReference type="SAM" id="MobiDB-lite"/>
    </source>
</evidence>
<organism evidence="2 3">
    <name type="scientific">Tagetes erecta</name>
    <name type="common">African marigold</name>
    <dbReference type="NCBI Taxonomy" id="13708"/>
    <lineage>
        <taxon>Eukaryota</taxon>
        <taxon>Viridiplantae</taxon>
        <taxon>Streptophyta</taxon>
        <taxon>Embryophyta</taxon>
        <taxon>Tracheophyta</taxon>
        <taxon>Spermatophyta</taxon>
        <taxon>Magnoliopsida</taxon>
        <taxon>eudicotyledons</taxon>
        <taxon>Gunneridae</taxon>
        <taxon>Pentapetalae</taxon>
        <taxon>asterids</taxon>
        <taxon>campanulids</taxon>
        <taxon>Asterales</taxon>
        <taxon>Asteraceae</taxon>
        <taxon>Asteroideae</taxon>
        <taxon>Heliantheae alliance</taxon>
        <taxon>Tageteae</taxon>
        <taxon>Tagetes</taxon>
    </lineage>
</organism>
<evidence type="ECO:0000313" key="2">
    <source>
        <dbReference type="EMBL" id="KAK1437547.1"/>
    </source>
</evidence>
<comment type="caution">
    <text evidence="2">The sequence shown here is derived from an EMBL/GenBank/DDBJ whole genome shotgun (WGS) entry which is preliminary data.</text>
</comment>
<proteinExistence type="predicted"/>
<protein>
    <submittedName>
        <fullName evidence="2">Uncharacterized protein</fullName>
    </submittedName>
</protein>
<sequence length="178" mass="21338">MFQRTKRFLQKGIQTFKSYFSEGYEKLPKTPSYNGHHNTRFSLDNVYSEFVNDWEAKERVMASSNEKNTNNVNHKKPSMMIGYHDADKRKEQKHEDTSSKEREEKRCFVKKKLKELETFDKNNVDHVHDIQEVLHLYSRLTCPIYCEIVEKFFAEMYSEVLCLPRPDNSMPRRMSIRV</sequence>
<dbReference type="EMBL" id="JAUHHV010000001">
    <property type="protein sequence ID" value="KAK1437547.1"/>
    <property type="molecule type" value="Genomic_DNA"/>
</dbReference>
<dbReference type="PANTHER" id="PTHR35461:SF3">
    <property type="entry name" value="OVATE DOMAIN-CONTAINING PROTEIN"/>
    <property type="match status" value="1"/>
</dbReference>
<dbReference type="PANTHER" id="PTHR35461">
    <property type="entry name" value="BNAANNG14610D PROTEIN"/>
    <property type="match status" value="1"/>
</dbReference>
<dbReference type="AlphaFoldDB" id="A0AAD8LFJ5"/>
<feature type="compositionally biased region" description="Polar residues" evidence="1">
    <location>
        <begin position="63"/>
        <end position="72"/>
    </location>
</feature>
<feature type="compositionally biased region" description="Basic and acidic residues" evidence="1">
    <location>
        <begin position="84"/>
        <end position="103"/>
    </location>
</feature>
<reference evidence="2" key="1">
    <citation type="journal article" date="2023" name="bioRxiv">
        <title>Improved chromosome-level genome assembly for marigold (Tagetes erecta).</title>
        <authorList>
            <person name="Jiang F."/>
            <person name="Yuan L."/>
            <person name="Wang S."/>
            <person name="Wang H."/>
            <person name="Xu D."/>
            <person name="Wang A."/>
            <person name="Fan W."/>
        </authorList>
    </citation>
    <scope>NUCLEOTIDE SEQUENCE</scope>
    <source>
        <strain evidence="2">WSJ</strain>
        <tissue evidence="2">Leaf</tissue>
    </source>
</reference>
<accession>A0AAD8LFJ5</accession>
<dbReference type="Proteomes" id="UP001229421">
    <property type="component" value="Unassembled WGS sequence"/>
</dbReference>
<name>A0AAD8LFJ5_TARER</name>
<evidence type="ECO:0000313" key="3">
    <source>
        <dbReference type="Proteomes" id="UP001229421"/>
    </source>
</evidence>